<dbReference type="RefSeq" id="WP_309804107.1">
    <property type="nucleotide sequence ID" value="NZ_JAVDRD010000001.1"/>
</dbReference>
<accession>A0ABU1MGE7</accession>
<sequence length="447" mass="45810">MASLPLDPPLPLADPAPDATIDRAERHAELALRAAIALLFLVALAAALRIFAPGADRAALRLDLASASALVRGAPPPALPDPAALLDVSARDARASNAAVPIAVAPVAAAPFAVGAAAPAALERARDCLAAAAWYEAGDDPSGERAVVQVVLNRARHPAFAGPGGMASVCGVVFQGSQRQTGCQFSFTCDGSLTRRHPGLAAWARARAIAGAALAGAVDPRVGWATHYHADYVVPKWRDGLAKLAQLGAHLFYRWPGWWGTGPAFRLSGTHLAAEPVEPTLAALSPAHDGALAATAPTLLAGLTDSDEAVTVDTHLAAVNPLPGTALRDAGPSAALAPGRAALMALHGSGDGAPANTAPIRLAFDAALFPGRYAIQALEACGHRPRCIVLGWRGAPGSLDTLAFAYRRNRDSGGEGAWWDCILTPRTDRAQCLPPAGQRQALLTGGG</sequence>
<evidence type="ECO:0000259" key="2">
    <source>
        <dbReference type="Pfam" id="PF07486"/>
    </source>
</evidence>
<keyword evidence="1" id="KW-1133">Transmembrane helix</keyword>
<organism evidence="3 4">
    <name type="scientific">Novosphingobium capsulatum</name>
    <dbReference type="NCBI Taxonomy" id="13688"/>
    <lineage>
        <taxon>Bacteria</taxon>
        <taxon>Pseudomonadati</taxon>
        <taxon>Pseudomonadota</taxon>
        <taxon>Alphaproteobacteria</taxon>
        <taxon>Sphingomonadales</taxon>
        <taxon>Sphingomonadaceae</taxon>
        <taxon>Novosphingobium</taxon>
    </lineage>
</organism>
<evidence type="ECO:0000313" key="3">
    <source>
        <dbReference type="EMBL" id="MDR6509284.1"/>
    </source>
</evidence>
<dbReference type="InterPro" id="IPR042047">
    <property type="entry name" value="SleB_dom1"/>
</dbReference>
<dbReference type="Proteomes" id="UP001184150">
    <property type="component" value="Unassembled WGS sequence"/>
</dbReference>
<dbReference type="EMBL" id="JAVDRD010000001">
    <property type="protein sequence ID" value="MDR6509284.1"/>
    <property type="molecule type" value="Genomic_DNA"/>
</dbReference>
<feature type="domain" description="Cell wall hydrolase SleB" evidence="2">
    <location>
        <begin position="139"/>
        <end position="253"/>
    </location>
</feature>
<keyword evidence="1" id="KW-0812">Transmembrane</keyword>
<dbReference type="InterPro" id="IPR011105">
    <property type="entry name" value="Cell_wall_hydrolase_SleB"/>
</dbReference>
<comment type="caution">
    <text evidence="3">The sequence shown here is derived from an EMBL/GenBank/DDBJ whole genome shotgun (WGS) entry which is preliminary data.</text>
</comment>
<dbReference type="Pfam" id="PF07486">
    <property type="entry name" value="Hydrolase_2"/>
    <property type="match status" value="1"/>
</dbReference>
<gene>
    <name evidence="3" type="ORF">J2792_000124</name>
</gene>
<evidence type="ECO:0000313" key="4">
    <source>
        <dbReference type="Proteomes" id="UP001184150"/>
    </source>
</evidence>
<keyword evidence="4" id="KW-1185">Reference proteome</keyword>
<evidence type="ECO:0000256" key="1">
    <source>
        <dbReference type="SAM" id="Phobius"/>
    </source>
</evidence>
<dbReference type="Gene3D" id="1.10.10.2520">
    <property type="entry name" value="Cell wall hydrolase SleB, domain 1"/>
    <property type="match status" value="1"/>
</dbReference>
<keyword evidence="1" id="KW-0472">Membrane</keyword>
<feature type="transmembrane region" description="Helical" evidence="1">
    <location>
        <begin position="30"/>
        <end position="52"/>
    </location>
</feature>
<reference evidence="3 4" key="1">
    <citation type="submission" date="2023-07" db="EMBL/GenBank/DDBJ databases">
        <title>Sorghum-associated microbial communities from plants grown in Nebraska, USA.</title>
        <authorList>
            <person name="Schachtman D."/>
        </authorList>
    </citation>
    <scope>NUCLEOTIDE SEQUENCE [LARGE SCALE GENOMIC DNA]</scope>
    <source>
        <strain evidence="3 4">DS1027</strain>
    </source>
</reference>
<proteinExistence type="predicted"/>
<protein>
    <submittedName>
        <fullName evidence="3">Spore germination cell wall hydrolase CwlJ-like protein</fullName>
    </submittedName>
</protein>
<name>A0ABU1MGE7_9SPHN</name>